<geneLocation type="mitochondrion" evidence="1"/>
<keyword evidence="1" id="KW-0496">Mitochondrion</keyword>
<dbReference type="Proteomes" id="UP000215335">
    <property type="component" value="Unassembled WGS sequence"/>
</dbReference>
<dbReference type="AlphaFoldDB" id="A0A232EMM2"/>
<accession>A0A232EMM2</accession>
<comment type="caution">
    <text evidence="1">The sequence shown here is derived from an EMBL/GenBank/DDBJ whole genome shotgun (WGS) entry which is preliminary data.</text>
</comment>
<organism evidence="1 2">
    <name type="scientific">Trichomalopsis sarcophagae</name>
    <dbReference type="NCBI Taxonomy" id="543379"/>
    <lineage>
        <taxon>Eukaryota</taxon>
        <taxon>Metazoa</taxon>
        <taxon>Ecdysozoa</taxon>
        <taxon>Arthropoda</taxon>
        <taxon>Hexapoda</taxon>
        <taxon>Insecta</taxon>
        <taxon>Pterygota</taxon>
        <taxon>Neoptera</taxon>
        <taxon>Endopterygota</taxon>
        <taxon>Hymenoptera</taxon>
        <taxon>Apocrita</taxon>
        <taxon>Proctotrupomorpha</taxon>
        <taxon>Chalcidoidea</taxon>
        <taxon>Pteromalidae</taxon>
        <taxon>Pteromalinae</taxon>
        <taxon>Trichomalopsis</taxon>
    </lineage>
</organism>
<name>A0A232EMM2_9HYME</name>
<keyword evidence="2" id="KW-1185">Reference proteome</keyword>
<protein>
    <submittedName>
        <fullName evidence="1">Uncharacterized protein</fullName>
    </submittedName>
</protein>
<evidence type="ECO:0000313" key="1">
    <source>
        <dbReference type="EMBL" id="OXU19605.1"/>
    </source>
</evidence>
<gene>
    <name evidence="1" type="ORF">TSAR_014710</name>
</gene>
<sequence>MAAAQNAQDEIPYSLDSVFDDLTDKDKTVEMMGYICSMTATQTVGNGYSLMKFVTNGNKKVTCLLWGQSLIDIHVSNLIINKKMHLDGAHCKMAILKFNQEQDNFVPFELNIQASTVVNYMGMHEPEEAAAVDLQPEEVTFETINRATGLMAINGFVKMKFISMPSRFENACYGCGSITDGVYKITVNISNFVPKDDLSKGDAVSIIGNVNVPNNAMLNISCSDMNSITSSENVPAMSESDLAIGSSTVKSTSPP</sequence>
<evidence type="ECO:0000313" key="2">
    <source>
        <dbReference type="Proteomes" id="UP000215335"/>
    </source>
</evidence>
<reference evidence="1 2" key="1">
    <citation type="journal article" date="2017" name="Curr. Biol.">
        <title>The Evolution of Venom by Co-option of Single-Copy Genes.</title>
        <authorList>
            <person name="Martinson E.O."/>
            <person name="Mrinalini"/>
            <person name="Kelkar Y.D."/>
            <person name="Chang C.H."/>
            <person name="Werren J.H."/>
        </authorList>
    </citation>
    <scope>NUCLEOTIDE SEQUENCE [LARGE SCALE GENOMIC DNA]</scope>
    <source>
        <strain evidence="1 2">Alberta</strain>
        <tissue evidence="1">Whole body</tissue>
    </source>
</reference>
<dbReference type="OrthoDB" id="7648950at2759"/>
<proteinExistence type="predicted"/>
<dbReference type="EMBL" id="NNAY01003334">
    <property type="protein sequence ID" value="OXU19605.1"/>
    <property type="molecule type" value="Genomic_DNA"/>
</dbReference>